<dbReference type="SUPFAM" id="SSF53597">
    <property type="entry name" value="Dihydrofolate reductase-like"/>
    <property type="match status" value="1"/>
</dbReference>
<dbReference type="Pfam" id="PF01872">
    <property type="entry name" value="RibD_C"/>
    <property type="match status" value="1"/>
</dbReference>
<evidence type="ECO:0000256" key="3">
    <source>
        <dbReference type="ARBA" id="ARBA00011738"/>
    </source>
</evidence>
<organism evidence="14">
    <name type="scientific">bioreactor metagenome</name>
    <dbReference type="NCBI Taxonomy" id="1076179"/>
    <lineage>
        <taxon>unclassified sequences</taxon>
        <taxon>metagenomes</taxon>
        <taxon>ecological metagenomes</taxon>
    </lineage>
</organism>
<dbReference type="InterPro" id="IPR011549">
    <property type="entry name" value="RibD_C"/>
</dbReference>
<reference evidence="14" key="1">
    <citation type="submission" date="2019-08" db="EMBL/GenBank/DDBJ databases">
        <authorList>
            <person name="Kucharzyk K."/>
            <person name="Murdoch R.W."/>
            <person name="Higgins S."/>
            <person name="Loffler F."/>
        </authorList>
    </citation>
    <scope>NUCLEOTIDE SEQUENCE</scope>
</reference>
<gene>
    <name evidence="14" type="primary">ribD2_1</name>
    <name evidence="14" type="ORF">SDC9_08607</name>
</gene>
<proteinExistence type="inferred from homology"/>
<dbReference type="InterPro" id="IPR006401">
    <property type="entry name" value="Rib_reduct_arc"/>
</dbReference>
<protein>
    <recommendedName>
        <fullName evidence="5">2,5-diamino-6-ribosylamino-4(3H)-pyrimidinone 5'-phosphate reductase</fullName>
        <ecNumber evidence="4">1.1.1.302</ecNumber>
    </recommendedName>
    <alternativeName>
        <fullName evidence="10">2,5-diamino-6-(5-phospho-D-ribosylamino)pyrimidin-4(3H)-one reductase</fullName>
    </alternativeName>
    <alternativeName>
        <fullName evidence="9">2,5-diamino-6-ribitylamino-4(3H)-pyrimidinone 5'-phosphate synthase</fullName>
    </alternativeName>
</protein>
<evidence type="ECO:0000256" key="5">
    <source>
        <dbReference type="ARBA" id="ARBA00015035"/>
    </source>
</evidence>
<dbReference type="GO" id="GO:0050661">
    <property type="term" value="F:NADP binding"/>
    <property type="evidence" value="ECO:0007669"/>
    <property type="project" value="InterPro"/>
</dbReference>
<evidence type="ECO:0000256" key="9">
    <source>
        <dbReference type="ARBA" id="ARBA00030073"/>
    </source>
</evidence>
<evidence type="ECO:0000256" key="6">
    <source>
        <dbReference type="ARBA" id="ARBA00022619"/>
    </source>
</evidence>
<comment type="caution">
    <text evidence="14">The sequence shown here is derived from an EMBL/GenBank/DDBJ whole genome shotgun (WGS) entry which is preliminary data.</text>
</comment>
<evidence type="ECO:0000256" key="7">
    <source>
        <dbReference type="ARBA" id="ARBA00022857"/>
    </source>
</evidence>
<dbReference type="AlphaFoldDB" id="A0A644T921"/>
<dbReference type="GO" id="GO:0009231">
    <property type="term" value="P:riboflavin biosynthetic process"/>
    <property type="evidence" value="ECO:0007669"/>
    <property type="project" value="UniProtKB-UniPathway"/>
</dbReference>
<dbReference type="PANTHER" id="PTHR38011">
    <property type="entry name" value="DIHYDROFOLATE REDUCTASE FAMILY PROTEIN (AFU_ORTHOLOGUE AFUA_8G06820)"/>
    <property type="match status" value="1"/>
</dbReference>
<evidence type="ECO:0000256" key="10">
    <source>
        <dbReference type="ARBA" id="ARBA00031630"/>
    </source>
</evidence>
<evidence type="ECO:0000256" key="12">
    <source>
        <dbReference type="ARBA" id="ARBA00049020"/>
    </source>
</evidence>
<evidence type="ECO:0000256" key="4">
    <source>
        <dbReference type="ARBA" id="ARBA00012851"/>
    </source>
</evidence>
<evidence type="ECO:0000256" key="2">
    <source>
        <dbReference type="ARBA" id="ARBA00009723"/>
    </source>
</evidence>
<dbReference type="NCBIfam" id="TIGR00227">
    <property type="entry name" value="ribD_Cterm"/>
    <property type="match status" value="1"/>
</dbReference>
<name>A0A644T921_9ZZZZ</name>
<keyword evidence="6" id="KW-0686">Riboflavin biosynthesis</keyword>
<evidence type="ECO:0000256" key="1">
    <source>
        <dbReference type="ARBA" id="ARBA00005104"/>
    </source>
</evidence>
<dbReference type="UniPathway" id="UPA00275"/>
<sequence length="220" mass="24736">MKPYVILNAAMTLDGKIATKTGSSEISGPEDLKRVHELRKEVDGIMVGINTVLTDNPKLTVHKIDSKKSDNPIRVIVDNMARTPLKSRILNDDAKTIIAVSNRIRKDNVALERCEKISKTADIFYSKDYPVNLTELMSYLYSKNIKTLMLEGGSTLNFSMIKENLIDEIKVCIAPMIVGGKYAKTLFDGDGFDFMKEAINLELKNRYQLGNDLVLEYKVL</sequence>
<feature type="domain" description="Bacterial bifunctional deaminase-reductase C-terminal" evidence="13">
    <location>
        <begin position="3"/>
        <end position="215"/>
    </location>
</feature>
<dbReference type="PANTHER" id="PTHR38011:SF7">
    <property type="entry name" value="2,5-DIAMINO-6-RIBOSYLAMINO-4(3H)-PYRIMIDINONE 5'-PHOSPHATE REDUCTASE"/>
    <property type="match status" value="1"/>
</dbReference>
<dbReference type="InterPro" id="IPR002734">
    <property type="entry name" value="RibDG_C"/>
</dbReference>
<dbReference type="Gene3D" id="3.40.430.10">
    <property type="entry name" value="Dihydrofolate Reductase, subunit A"/>
    <property type="match status" value="1"/>
</dbReference>
<comment type="pathway">
    <text evidence="1">Cofactor biosynthesis; riboflavin biosynthesis.</text>
</comment>
<dbReference type="GO" id="GO:0008703">
    <property type="term" value="F:5-amino-6-(5-phosphoribosylamino)uracil reductase activity"/>
    <property type="evidence" value="ECO:0007669"/>
    <property type="project" value="InterPro"/>
</dbReference>
<comment type="catalytic activity">
    <reaction evidence="12">
        <text>2,5-diamino-6-(1-D-ribitylamino)pyrimidin-4(3H)-one 5'-phosphate + NADP(+) = 2,5-diamino-6-(1-D-ribosylamino)pyrimidin-4(3H)-one 5'-phosphate + NADPH + H(+)</text>
        <dbReference type="Rhea" id="RHEA:27278"/>
        <dbReference type="ChEBI" id="CHEBI:15378"/>
        <dbReference type="ChEBI" id="CHEBI:57783"/>
        <dbReference type="ChEBI" id="CHEBI:58349"/>
        <dbReference type="ChEBI" id="CHEBI:58890"/>
        <dbReference type="ChEBI" id="CHEBI:59545"/>
        <dbReference type="EC" id="1.1.1.302"/>
    </reaction>
</comment>
<keyword evidence="7" id="KW-0521">NADP</keyword>
<dbReference type="InterPro" id="IPR050765">
    <property type="entry name" value="Riboflavin_Biosynth_HTPR"/>
</dbReference>
<evidence type="ECO:0000313" key="14">
    <source>
        <dbReference type="EMBL" id="MPL62987.1"/>
    </source>
</evidence>
<dbReference type="EMBL" id="VSSQ01000019">
    <property type="protein sequence ID" value="MPL62987.1"/>
    <property type="molecule type" value="Genomic_DNA"/>
</dbReference>
<evidence type="ECO:0000256" key="8">
    <source>
        <dbReference type="ARBA" id="ARBA00023002"/>
    </source>
</evidence>
<dbReference type="EC" id="1.1.1.302" evidence="4"/>
<comment type="catalytic activity">
    <reaction evidence="11">
        <text>2,5-diamino-6-(1-D-ribitylamino)pyrimidin-4(3H)-one 5'-phosphate + NAD(+) = 2,5-diamino-6-(1-D-ribosylamino)pyrimidin-4(3H)-one 5'-phosphate + NADH + H(+)</text>
        <dbReference type="Rhea" id="RHEA:27274"/>
        <dbReference type="ChEBI" id="CHEBI:15378"/>
        <dbReference type="ChEBI" id="CHEBI:57540"/>
        <dbReference type="ChEBI" id="CHEBI:57945"/>
        <dbReference type="ChEBI" id="CHEBI:58890"/>
        <dbReference type="ChEBI" id="CHEBI:59545"/>
        <dbReference type="EC" id="1.1.1.302"/>
    </reaction>
</comment>
<evidence type="ECO:0000256" key="11">
    <source>
        <dbReference type="ARBA" id="ARBA00047550"/>
    </source>
</evidence>
<dbReference type="NCBIfam" id="TIGR01508">
    <property type="entry name" value="rib_reduct_arch"/>
    <property type="match status" value="1"/>
</dbReference>
<evidence type="ECO:0000259" key="13">
    <source>
        <dbReference type="Pfam" id="PF01872"/>
    </source>
</evidence>
<comment type="subunit">
    <text evidence="3">Homodimer.</text>
</comment>
<dbReference type="InterPro" id="IPR024072">
    <property type="entry name" value="DHFR-like_dom_sf"/>
</dbReference>
<keyword evidence="8 14" id="KW-0560">Oxidoreductase</keyword>
<comment type="similarity">
    <text evidence="2">Belongs to the HTP reductase family.</text>
</comment>
<accession>A0A644T921</accession>